<name>A0AAE3FN29_9EURY</name>
<gene>
    <name evidence="1" type="ORF">AArcSt11_00070</name>
</gene>
<protein>
    <submittedName>
        <fullName evidence="1">Uncharacterized protein</fullName>
    </submittedName>
</protein>
<accession>A0AAE3FN29</accession>
<sequence length="67" mass="7460">MSDANDDIGSVGRLAIRGSRLEPLRNRMEAFVADHDDPVDLYEVREQTSADVSLSELVDEGRDGRLE</sequence>
<evidence type="ECO:0000313" key="1">
    <source>
        <dbReference type="EMBL" id="MCL9812046.1"/>
    </source>
</evidence>
<reference evidence="1 2" key="1">
    <citation type="journal article" date="2022" name="Syst. Appl. Microbiol.">
        <title>Natronocalculus amylovorans gen. nov., sp. nov., and Natranaeroarchaeum aerophilus sp. nov., dominant culturable amylolytic natronoarchaea from hypersaline soda lakes in southwestern Siberia.</title>
        <authorList>
            <person name="Sorokin D.Y."/>
            <person name="Elcheninov A.G."/>
            <person name="Khizhniak T.V."/>
            <person name="Koenen M."/>
            <person name="Bale N.J."/>
            <person name="Damste J.S.S."/>
            <person name="Kublanov I.V."/>
        </authorList>
    </citation>
    <scope>NUCLEOTIDE SEQUENCE [LARGE SCALE GENOMIC DNA]</scope>
    <source>
        <strain evidence="1 2">AArc-St1-1</strain>
    </source>
</reference>
<dbReference type="RefSeq" id="WP_250593583.1">
    <property type="nucleotide sequence ID" value="NZ_JAKRVY010000001.1"/>
</dbReference>
<dbReference type="EMBL" id="JAKRVY010000001">
    <property type="protein sequence ID" value="MCL9812046.1"/>
    <property type="molecule type" value="Genomic_DNA"/>
</dbReference>
<comment type="caution">
    <text evidence="1">The sequence shown here is derived from an EMBL/GenBank/DDBJ whole genome shotgun (WGS) entry which is preliminary data.</text>
</comment>
<dbReference type="Proteomes" id="UP001202674">
    <property type="component" value="Unassembled WGS sequence"/>
</dbReference>
<keyword evidence="2" id="KW-1185">Reference proteome</keyword>
<organism evidence="1 2">
    <name type="scientific">Natranaeroarchaeum aerophilus</name>
    <dbReference type="NCBI Taxonomy" id="2917711"/>
    <lineage>
        <taxon>Archaea</taxon>
        <taxon>Methanobacteriati</taxon>
        <taxon>Methanobacteriota</taxon>
        <taxon>Stenosarchaea group</taxon>
        <taxon>Halobacteria</taxon>
        <taxon>Halobacteriales</taxon>
        <taxon>Natronoarchaeaceae</taxon>
        <taxon>Natranaeroarchaeum</taxon>
    </lineage>
</organism>
<evidence type="ECO:0000313" key="2">
    <source>
        <dbReference type="Proteomes" id="UP001202674"/>
    </source>
</evidence>
<dbReference type="AlphaFoldDB" id="A0AAE3FN29"/>
<proteinExistence type="predicted"/>